<organism evidence="2 3">
    <name type="scientific">Oxalobacter formigenes OXCC13</name>
    <dbReference type="NCBI Taxonomy" id="556269"/>
    <lineage>
        <taxon>Bacteria</taxon>
        <taxon>Pseudomonadati</taxon>
        <taxon>Pseudomonadota</taxon>
        <taxon>Betaproteobacteria</taxon>
        <taxon>Burkholderiales</taxon>
        <taxon>Oxalobacteraceae</taxon>
        <taxon>Oxalobacter</taxon>
    </lineage>
</organism>
<accession>C3XAJ7</accession>
<evidence type="ECO:0000256" key="1">
    <source>
        <dbReference type="SAM" id="Phobius"/>
    </source>
</evidence>
<keyword evidence="1" id="KW-0812">Transmembrane</keyword>
<sequence>MPMSMPTTDKSPEVNAQVDARVSGAIDNPIINASPIVNIDSSGMPNPIVGGNPIINGPAEEEFSPDQEYMSAGCAAVVPPGARKIYMIMVVVTMLVGAGFVYALFKLFDL</sequence>
<feature type="transmembrane region" description="Helical" evidence="1">
    <location>
        <begin position="85"/>
        <end position="105"/>
    </location>
</feature>
<proteinExistence type="predicted"/>
<gene>
    <name evidence="2" type="ORF">OFBG_01251</name>
</gene>
<evidence type="ECO:0000313" key="3">
    <source>
        <dbReference type="Proteomes" id="UP000005089"/>
    </source>
</evidence>
<keyword evidence="3" id="KW-1185">Reference proteome</keyword>
<keyword evidence="1" id="KW-1133">Transmembrane helix</keyword>
<evidence type="ECO:0000313" key="2">
    <source>
        <dbReference type="EMBL" id="EEO30223.1"/>
    </source>
</evidence>
<protein>
    <submittedName>
        <fullName evidence="2">Uncharacterized protein</fullName>
    </submittedName>
</protein>
<keyword evidence="1" id="KW-0472">Membrane</keyword>
<reference evidence="2 3" key="1">
    <citation type="submission" date="2009-02" db="EMBL/GenBank/DDBJ databases">
        <title>The Genome Sequence of Oxalobacter formigenes OXCC13.</title>
        <authorList>
            <consortium name="The Broad Institute Genome Sequencing Platform"/>
            <person name="Ward D."/>
            <person name="Young S.K."/>
            <person name="Kodira C.D."/>
            <person name="Zeng Q."/>
            <person name="Koehrsen M."/>
            <person name="Alvarado L."/>
            <person name="Berlin A."/>
            <person name="Borenstein D."/>
            <person name="Chen Z."/>
            <person name="Engels R."/>
            <person name="Freedman E."/>
            <person name="Gellesch M."/>
            <person name="Goldberg J."/>
            <person name="Griggs A."/>
            <person name="Gujja S."/>
            <person name="Heiman D."/>
            <person name="Hepburn T."/>
            <person name="Howarth C."/>
            <person name="Jen D."/>
            <person name="Larson L."/>
            <person name="Lewis B."/>
            <person name="Mehta T."/>
            <person name="Park D."/>
            <person name="Pearson M."/>
            <person name="Roberts A."/>
            <person name="Saif S."/>
            <person name="Shea T."/>
            <person name="Shenoy N."/>
            <person name="Sisk P."/>
            <person name="Stolte C."/>
            <person name="Sykes S."/>
            <person name="Walk T."/>
            <person name="White J."/>
            <person name="Yandava C."/>
            <person name="Allison M.J."/>
            <person name="Lander E."/>
            <person name="Nusbaum C."/>
            <person name="Galagan J."/>
            <person name="Birren B."/>
        </authorList>
    </citation>
    <scope>NUCLEOTIDE SEQUENCE [LARGE SCALE GENOMIC DNA]</scope>
    <source>
        <strain evidence="2 3">OXCC13</strain>
    </source>
</reference>
<dbReference type="EMBL" id="GG658170">
    <property type="protein sequence ID" value="EEO30223.1"/>
    <property type="molecule type" value="Genomic_DNA"/>
</dbReference>
<dbReference type="STRING" id="847.BRW83_0874"/>
<dbReference type="AlphaFoldDB" id="C3XAJ7"/>
<name>C3XAJ7_OXAFO</name>
<dbReference type="Proteomes" id="UP000005089">
    <property type="component" value="Unassembled WGS sequence"/>
</dbReference>
<dbReference type="HOGENOM" id="CLU_2168438_0_0_4"/>